<dbReference type="InterPro" id="IPR036250">
    <property type="entry name" value="AcylCo_DH-like_C"/>
</dbReference>
<evidence type="ECO:0000256" key="1">
    <source>
        <dbReference type="ARBA" id="ARBA00001974"/>
    </source>
</evidence>
<name>A0A1I7C422_9RHOB</name>
<dbReference type="InterPro" id="IPR009075">
    <property type="entry name" value="AcylCo_DH/oxidase_C"/>
</dbReference>
<proteinExistence type="inferred from homology"/>
<dbReference type="Gene3D" id="1.20.140.10">
    <property type="entry name" value="Butyryl-CoA Dehydrogenase, subunit A, domain 3"/>
    <property type="match status" value="1"/>
</dbReference>
<comment type="cofactor">
    <cofactor evidence="1 10">
        <name>FAD</name>
        <dbReference type="ChEBI" id="CHEBI:57692"/>
    </cofactor>
</comment>
<dbReference type="InterPro" id="IPR046373">
    <property type="entry name" value="Acyl-CoA_Oxase/DH_mid-dom_sf"/>
</dbReference>
<dbReference type="Pfam" id="PF00441">
    <property type="entry name" value="Acyl-CoA_dh_1"/>
    <property type="match status" value="1"/>
</dbReference>
<dbReference type="InterPro" id="IPR052166">
    <property type="entry name" value="Diverse_Acyl-CoA_DH"/>
</dbReference>
<dbReference type="FunFam" id="1.10.540.10:FF:000080">
    <property type="entry name" value="Probable acyl-coA dehydrogenase"/>
    <property type="match status" value="1"/>
</dbReference>
<evidence type="ECO:0000256" key="3">
    <source>
        <dbReference type="ARBA" id="ARBA00022630"/>
    </source>
</evidence>
<dbReference type="Pfam" id="PF02771">
    <property type="entry name" value="Acyl-CoA_dh_N"/>
    <property type="match status" value="1"/>
</dbReference>
<dbReference type="OrthoDB" id="9807883at2"/>
<evidence type="ECO:0000259" key="11">
    <source>
        <dbReference type="Pfam" id="PF00441"/>
    </source>
</evidence>
<dbReference type="RefSeq" id="WP_027263950.1">
    <property type="nucleotide sequence ID" value="NZ_FPAW01000014.1"/>
</dbReference>
<evidence type="ECO:0000259" key="13">
    <source>
        <dbReference type="Pfam" id="PF02771"/>
    </source>
</evidence>
<evidence type="ECO:0000313" key="16">
    <source>
        <dbReference type="Proteomes" id="UP000182466"/>
    </source>
</evidence>
<dbReference type="GO" id="GO:0050660">
    <property type="term" value="F:flavin adenine dinucleotide binding"/>
    <property type="evidence" value="ECO:0007669"/>
    <property type="project" value="InterPro"/>
</dbReference>
<keyword evidence="3 10" id="KW-0285">Flavoprotein</keyword>
<accession>A0A1I7C422</accession>
<dbReference type="EMBL" id="FPAW01000014">
    <property type="protein sequence ID" value="SFT94173.1"/>
    <property type="molecule type" value="Genomic_DNA"/>
</dbReference>
<dbReference type="PANTHER" id="PTHR42803:SF1">
    <property type="entry name" value="BROAD-SPECIFICITY LINEAR ACYL-COA DEHYDROGENASE FADE5"/>
    <property type="match status" value="1"/>
</dbReference>
<dbReference type="Proteomes" id="UP000182466">
    <property type="component" value="Unassembled WGS sequence"/>
</dbReference>
<evidence type="ECO:0000259" key="14">
    <source>
        <dbReference type="Pfam" id="PF12806"/>
    </source>
</evidence>
<dbReference type="Gene3D" id="1.10.540.10">
    <property type="entry name" value="Acyl-CoA dehydrogenase/oxidase, N-terminal domain"/>
    <property type="match status" value="1"/>
</dbReference>
<gene>
    <name evidence="15" type="ORF">SAMN05216236_11440</name>
</gene>
<evidence type="ECO:0000256" key="6">
    <source>
        <dbReference type="ARBA" id="ARBA00051388"/>
    </source>
</evidence>
<dbReference type="InterPro" id="IPR025878">
    <property type="entry name" value="Acyl-CoA_dh-like_C_dom"/>
</dbReference>
<evidence type="ECO:0000256" key="7">
    <source>
        <dbReference type="ARBA" id="ARBA00058683"/>
    </source>
</evidence>
<dbReference type="InterPro" id="IPR037069">
    <property type="entry name" value="AcylCoA_DH/ox_N_sf"/>
</dbReference>
<dbReference type="Pfam" id="PF12806">
    <property type="entry name" value="Acyl-CoA_dh_C"/>
    <property type="match status" value="1"/>
</dbReference>
<evidence type="ECO:0000256" key="2">
    <source>
        <dbReference type="ARBA" id="ARBA00009347"/>
    </source>
</evidence>
<dbReference type="Gene3D" id="2.40.110.10">
    <property type="entry name" value="Butyryl-CoA Dehydrogenase, subunit A, domain 2"/>
    <property type="match status" value="1"/>
</dbReference>
<protein>
    <recommendedName>
        <fullName evidence="9">3-methylmercaptopropionyl-CoA dehydrogenase</fullName>
        <ecNumber evidence="8">1.3.99.41</ecNumber>
    </recommendedName>
</protein>
<feature type="domain" description="Acyl-CoA oxidase/dehydrogenase middle" evidence="12">
    <location>
        <begin position="161"/>
        <end position="269"/>
    </location>
</feature>
<reference evidence="15 16" key="1">
    <citation type="submission" date="2016-10" db="EMBL/GenBank/DDBJ databases">
        <authorList>
            <person name="de Groot N.N."/>
        </authorList>
    </citation>
    <scope>NUCLEOTIDE SEQUENCE [LARGE SCALE GENOMIC DNA]</scope>
    <source>
        <strain evidence="15 16">CGMCC 1.10959</strain>
    </source>
</reference>
<feature type="domain" description="Acyl-CoA dehydrogenase/oxidase N-terminal" evidence="13">
    <location>
        <begin position="39"/>
        <end position="156"/>
    </location>
</feature>
<feature type="domain" description="Acyl-CoA dehydrogenase/oxidase C-terminal" evidence="11">
    <location>
        <begin position="280"/>
        <end position="446"/>
    </location>
</feature>
<dbReference type="InterPro" id="IPR013786">
    <property type="entry name" value="AcylCoA_DH/ox_N"/>
</dbReference>
<dbReference type="PANTHER" id="PTHR42803">
    <property type="entry name" value="ACYL-COA DEHYDROGENASE"/>
    <property type="match status" value="1"/>
</dbReference>
<dbReference type="SUPFAM" id="SSF47203">
    <property type="entry name" value="Acyl-CoA dehydrogenase C-terminal domain-like"/>
    <property type="match status" value="1"/>
</dbReference>
<dbReference type="InterPro" id="IPR009100">
    <property type="entry name" value="AcylCoA_DH/oxidase_NM_dom_sf"/>
</dbReference>
<dbReference type="eggNOG" id="COG1960">
    <property type="taxonomic scope" value="Bacteria"/>
</dbReference>
<evidence type="ECO:0000259" key="12">
    <source>
        <dbReference type="Pfam" id="PF02770"/>
    </source>
</evidence>
<comment type="function">
    <text evidence="7">Involved in the assimilation of dimethylsulphoniopropionate (DMSP), an important compound in the fixation of carbon in marine phytoplankton, by mediating the conversion of 3-(methylthio)propanoyl-CoA (MMPA-CoA) to 3-(methylthio)acryloyl-CoA (MTA-CoA).</text>
</comment>
<dbReference type="InterPro" id="IPR006091">
    <property type="entry name" value="Acyl-CoA_Oxase/DH_mid-dom"/>
</dbReference>
<organism evidence="15 16">
    <name type="scientific">Sedimentitalea nanhaiensis</name>
    <dbReference type="NCBI Taxonomy" id="999627"/>
    <lineage>
        <taxon>Bacteria</taxon>
        <taxon>Pseudomonadati</taxon>
        <taxon>Pseudomonadota</taxon>
        <taxon>Alphaproteobacteria</taxon>
        <taxon>Rhodobacterales</taxon>
        <taxon>Paracoccaceae</taxon>
        <taxon>Sedimentitalea</taxon>
    </lineage>
</organism>
<feature type="domain" description="Acetyl-CoA dehydrogenase-like C-terminal" evidence="14">
    <location>
        <begin position="466"/>
        <end position="585"/>
    </location>
</feature>
<comment type="similarity">
    <text evidence="2 10">Belongs to the acyl-CoA dehydrogenase family.</text>
</comment>
<dbReference type="GO" id="GO:0016627">
    <property type="term" value="F:oxidoreductase activity, acting on the CH-CH group of donors"/>
    <property type="evidence" value="ECO:0007669"/>
    <property type="project" value="InterPro"/>
</dbReference>
<dbReference type="EC" id="1.3.99.41" evidence="8"/>
<sequence>MELKAPIKDMLFNIEHLSGWAAVKASRVDEGLELDDVVAVLEEFGRFCAEKIAPLNAVGDREGSVFQDGHVTMPSGFAEAYSQFVDMGWQSLQHPCDYEGQGLPRAVGAAATEILNSANMSFALCPLLTDGAIEALLLAGDAKTKKTYLPKLISGEWTGTMNLTEPQAGSDLSLLRTRAERHEGGTYRITGTKIFITYGEHDLSKNIIHLVLARLPDAPPGVKGLSLFLVPKFVVNDDGLPGARNDVRCQSIEHKLGIKASPTAVLEFEGASGVLLGEENAGLNYMFQMMNAARYAVGLQGVGISERAYQQALSFAKERVQSQPVDGTSNRAVTIIHHPDVRRLLARMRAITEGTRAMAAFTAGWQELASVSETAAEQSDAARLAEFLVPLVKGYSTEMAVDVASSGVQVHGGMGFIEETGAAQHYRDARILPIYEGTTAIQANDLLGRKTLRNGGETARRFAVMIEQTEKDLHQGSSVSQDIARQLGRARLSFLAAVDHLLEINKTDINAAYAGGVPYLLLAGNLFSGWQLARSVVVAERLKEQGDDTAFLSAKIATARFYADHILPETHVHRERITGGAESLLGAVL</sequence>
<evidence type="ECO:0000256" key="4">
    <source>
        <dbReference type="ARBA" id="ARBA00022827"/>
    </source>
</evidence>
<keyword evidence="4 10" id="KW-0274">FAD</keyword>
<evidence type="ECO:0000313" key="15">
    <source>
        <dbReference type="EMBL" id="SFT94173.1"/>
    </source>
</evidence>
<comment type="catalytic activity">
    <reaction evidence="6">
        <text>3-(methylsulfanyl)propanoyl-CoA + oxidized [electron-transfer flavoprotein] + H(+) = 3-(methylsulfanyl)acryloyl-CoA + reduced [electron-transfer flavoprotein]</text>
        <dbReference type="Rhea" id="RHEA:52612"/>
        <dbReference type="Rhea" id="RHEA-COMP:10685"/>
        <dbReference type="Rhea" id="RHEA-COMP:10686"/>
        <dbReference type="ChEBI" id="CHEBI:15378"/>
        <dbReference type="ChEBI" id="CHEBI:57692"/>
        <dbReference type="ChEBI" id="CHEBI:58307"/>
        <dbReference type="ChEBI" id="CHEBI:82815"/>
        <dbReference type="ChEBI" id="CHEBI:84994"/>
        <dbReference type="EC" id="1.3.99.41"/>
    </reaction>
    <physiologicalReaction direction="left-to-right" evidence="6">
        <dbReference type="Rhea" id="RHEA:52613"/>
    </physiologicalReaction>
</comment>
<dbReference type="STRING" id="999627.SAMN05216236_11440"/>
<evidence type="ECO:0000256" key="9">
    <source>
        <dbReference type="ARBA" id="ARBA00069043"/>
    </source>
</evidence>
<dbReference type="SUPFAM" id="SSF56645">
    <property type="entry name" value="Acyl-CoA dehydrogenase NM domain-like"/>
    <property type="match status" value="1"/>
</dbReference>
<dbReference type="Pfam" id="PF02770">
    <property type="entry name" value="Acyl-CoA_dh_M"/>
    <property type="match status" value="1"/>
</dbReference>
<dbReference type="AlphaFoldDB" id="A0A1I7C422"/>
<evidence type="ECO:0000256" key="5">
    <source>
        <dbReference type="ARBA" id="ARBA00023002"/>
    </source>
</evidence>
<dbReference type="FunFam" id="2.40.110.10:FF:000031">
    <property type="entry name" value="Acyl-CoA dehydrogenase, putative"/>
    <property type="match status" value="1"/>
</dbReference>
<keyword evidence="5 10" id="KW-0560">Oxidoreductase</keyword>
<keyword evidence="16" id="KW-1185">Reference proteome</keyword>
<evidence type="ECO:0000256" key="8">
    <source>
        <dbReference type="ARBA" id="ARBA00066694"/>
    </source>
</evidence>
<evidence type="ECO:0000256" key="10">
    <source>
        <dbReference type="RuleBase" id="RU362125"/>
    </source>
</evidence>